<keyword evidence="2" id="KW-1185">Reference proteome</keyword>
<evidence type="ECO:0000313" key="2">
    <source>
        <dbReference type="Proteomes" id="UP000623129"/>
    </source>
</evidence>
<accession>A0A833RP50</accession>
<dbReference type="SUPFAM" id="SSF53474">
    <property type="entry name" value="alpha/beta-Hydrolases"/>
    <property type="match status" value="1"/>
</dbReference>
<dbReference type="AlphaFoldDB" id="A0A833RP50"/>
<dbReference type="Proteomes" id="UP000623129">
    <property type="component" value="Unassembled WGS sequence"/>
</dbReference>
<proteinExistence type="predicted"/>
<name>A0A833RP50_9POAL</name>
<protein>
    <submittedName>
        <fullName evidence="1">Uncharacterized protein</fullName>
    </submittedName>
</protein>
<reference evidence="1" key="1">
    <citation type="submission" date="2020-01" db="EMBL/GenBank/DDBJ databases">
        <title>Genome sequence of Kobresia littledalei, the first chromosome-level genome in the family Cyperaceae.</title>
        <authorList>
            <person name="Qu G."/>
        </authorList>
    </citation>
    <scope>NUCLEOTIDE SEQUENCE</scope>
    <source>
        <strain evidence="1">C.B.Clarke</strain>
        <tissue evidence="1">Leaf</tissue>
    </source>
</reference>
<evidence type="ECO:0000313" key="1">
    <source>
        <dbReference type="EMBL" id="KAF3339321.1"/>
    </source>
</evidence>
<organism evidence="1 2">
    <name type="scientific">Carex littledalei</name>
    <dbReference type="NCBI Taxonomy" id="544730"/>
    <lineage>
        <taxon>Eukaryota</taxon>
        <taxon>Viridiplantae</taxon>
        <taxon>Streptophyta</taxon>
        <taxon>Embryophyta</taxon>
        <taxon>Tracheophyta</taxon>
        <taxon>Spermatophyta</taxon>
        <taxon>Magnoliopsida</taxon>
        <taxon>Liliopsida</taxon>
        <taxon>Poales</taxon>
        <taxon>Cyperaceae</taxon>
        <taxon>Cyperoideae</taxon>
        <taxon>Cariceae</taxon>
        <taxon>Carex</taxon>
        <taxon>Carex subgen. Euthyceras</taxon>
    </lineage>
</organism>
<dbReference type="Gene3D" id="3.40.50.1820">
    <property type="entry name" value="alpha/beta hydrolase"/>
    <property type="match status" value="1"/>
</dbReference>
<comment type="caution">
    <text evidence="1">The sequence shown here is derived from an EMBL/GenBank/DDBJ whole genome shotgun (WGS) entry which is preliminary data.</text>
</comment>
<sequence>MNSSDLTGPSSYTITQGHVMRLVAFFTSNFPLQFLSTNEKLTHGHSLSLSQAPQTNTMALSCSSSHAPPLSSSTFPISFSNKTLTLLSPSAVRTATQSLHIARVVSSLPVLSDGFTGSLRPSPSPKPYIRRDTCLVVPPPQGRKPLAVVKFLGGAFVGAVPEVTYSHLMELIAKEGYLVVSVPYNVTFNHEMAARQVYNRFHACYDGLMESGLPEARITPLDISGLPLYSVGHSNGALLQLLVGSYFNEKLPQANAIVSFNNRPATEAVPYFEQLGPFMSQVIPIVEASPVYSLATSASESSLKALMDTAGSLIQDFDKEAYLSLTKFVDQLPSVFNQVREGTSEFKPTPPENREFFKKSYCVPHTLLVKFSTDAIDETDTIEEVLRPRVESFGGKIEKVTLSGNHLTPCIQDLKWQVGPLYTPADALAQSLKSISLNETRVLSRTITDWFRSLNINS</sequence>
<dbReference type="Pfam" id="PF07082">
    <property type="entry name" value="DUF1350"/>
    <property type="match status" value="1"/>
</dbReference>
<dbReference type="PANTHER" id="PTHR34127:SF3">
    <property type="entry name" value="INITIATION FACTOR 4F SUBUNIT (DUF1350)"/>
    <property type="match status" value="1"/>
</dbReference>
<gene>
    <name evidence="1" type="ORF">FCM35_KLT16792</name>
</gene>
<dbReference type="OrthoDB" id="3980at2759"/>
<dbReference type="InterPro" id="IPR010765">
    <property type="entry name" value="DUF1350"/>
</dbReference>
<dbReference type="EMBL" id="SWLB01000004">
    <property type="protein sequence ID" value="KAF3339321.1"/>
    <property type="molecule type" value="Genomic_DNA"/>
</dbReference>
<dbReference type="PANTHER" id="PTHR34127">
    <property type="entry name" value="OS04G0405600 PROTEIN"/>
    <property type="match status" value="1"/>
</dbReference>
<dbReference type="InterPro" id="IPR029058">
    <property type="entry name" value="AB_hydrolase_fold"/>
</dbReference>